<organism evidence="2 3">
    <name type="scientific">Rickettsia akari (strain Hartford)</name>
    <dbReference type="NCBI Taxonomy" id="293614"/>
    <lineage>
        <taxon>Bacteria</taxon>
        <taxon>Pseudomonadati</taxon>
        <taxon>Pseudomonadota</taxon>
        <taxon>Alphaproteobacteria</taxon>
        <taxon>Rickettsiales</taxon>
        <taxon>Rickettsiaceae</taxon>
        <taxon>Rickettsieae</taxon>
        <taxon>Rickettsia</taxon>
        <taxon>spotted fever group</taxon>
    </lineage>
</organism>
<name>A8GMV7_RICAH</name>
<proteinExistence type="predicted"/>
<accession>A8GMV7</accession>
<gene>
    <name evidence="2" type="ordered locus">A1C_02125</name>
</gene>
<sequence length="20" mass="2063">MTIQAGNVTGTIGTNEKSLK</sequence>
<dbReference type="EMBL" id="CP000847">
    <property type="protein sequence ID" value="ABV74732.1"/>
    <property type="molecule type" value="Genomic_DNA"/>
</dbReference>
<evidence type="ECO:0000313" key="3">
    <source>
        <dbReference type="Proteomes" id="UP000006830"/>
    </source>
</evidence>
<keyword evidence="3" id="KW-1185">Reference proteome</keyword>
<protein>
    <submittedName>
        <fullName evidence="2">Uncharacterized protein</fullName>
    </submittedName>
</protein>
<dbReference type="HOGENOM" id="CLU_3428325_0_0_5"/>
<feature type="region of interest" description="Disordered" evidence="1">
    <location>
        <begin position="1"/>
        <end position="20"/>
    </location>
</feature>
<dbReference type="AlphaFoldDB" id="A8GMV7"/>
<evidence type="ECO:0000256" key="1">
    <source>
        <dbReference type="SAM" id="MobiDB-lite"/>
    </source>
</evidence>
<dbReference type="STRING" id="293614.A1C_02125"/>
<dbReference type="KEGG" id="rak:A1C_02125"/>
<reference evidence="2" key="1">
    <citation type="submission" date="2007-09" db="EMBL/GenBank/DDBJ databases">
        <title>Complete Genome Sequence of Rickettsia akari.</title>
        <authorList>
            <person name="Madan A."/>
            <person name="Fahey J."/>
            <person name="Helton E."/>
            <person name="Ketteman M."/>
            <person name="Madan A."/>
            <person name="Rodrigues S."/>
            <person name="Sanchez A."/>
            <person name="Whiting M."/>
            <person name="Dasch G."/>
            <person name="Eremeeva M."/>
        </authorList>
    </citation>
    <scope>NUCLEOTIDE SEQUENCE</scope>
    <source>
        <strain evidence="2">Hartford</strain>
    </source>
</reference>
<evidence type="ECO:0000313" key="2">
    <source>
        <dbReference type="EMBL" id="ABV74732.1"/>
    </source>
</evidence>
<dbReference type="Proteomes" id="UP000006830">
    <property type="component" value="Chromosome"/>
</dbReference>